<dbReference type="InterPro" id="IPR036388">
    <property type="entry name" value="WH-like_DNA-bd_sf"/>
</dbReference>
<comment type="caution">
    <text evidence="7">The sequence shown here is derived from an EMBL/GenBank/DDBJ whole genome shotgun (WGS) entry which is preliminary data.</text>
</comment>
<evidence type="ECO:0000259" key="6">
    <source>
        <dbReference type="PROSITE" id="PS50949"/>
    </source>
</evidence>
<evidence type="ECO:0000256" key="4">
    <source>
        <dbReference type="ARBA" id="ARBA00023125"/>
    </source>
</evidence>
<dbReference type="Gene3D" id="3.90.1150.10">
    <property type="entry name" value="Aspartate Aminotransferase, domain 1"/>
    <property type="match status" value="1"/>
</dbReference>
<dbReference type="Proteomes" id="UP000291933">
    <property type="component" value="Unassembled WGS sequence"/>
</dbReference>
<dbReference type="PANTHER" id="PTHR46577">
    <property type="entry name" value="HTH-TYPE TRANSCRIPTIONAL REGULATORY PROTEIN GABR"/>
    <property type="match status" value="1"/>
</dbReference>
<evidence type="ECO:0000256" key="5">
    <source>
        <dbReference type="ARBA" id="ARBA00023163"/>
    </source>
</evidence>
<dbReference type="AlphaFoldDB" id="A0A4Q9KJV5"/>
<keyword evidence="5" id="KW-0804">Transcription</keyword>
<comment type="similarity">
    <text evidence="1">In the C-terminal section; belongs to the class-I pyridoxal-phosphate-dependent aminotransferase family.</text>
</comment>
<dbReference type="GO" id="GO:0003700">
    <property type="term" value="F:DNA-binding transcription factor activity"/>
    <property type="evidence" value="ECO:0007669"/>
    <property type="project" value="InterPro"/>
</dbReference>
<dbReference type="InterPro" id="IPR015421">
    <property type="entry name" value="PyrdxlP-dep_Trfase_major"/>
</dbReference>
<dbReference type="InterPro" id="IPR051446">
    <property type="entry name" value="HTH_trans_reg/aminotransferase"/>
</dbReference>
<dbReference type="EMBL" id="SDMR01000011">
    <property type="protein sequence ID" value="TBT94594.1"/>
    <property type="molecule type" value="Genomic_DNA"/>
</dbReference>
<name>A0A4Q9KJV5_PROTD</name>
<keyword evidence="4" id="KW-0238">DNA-binding</keyword>
<keyword evidence="3" id="KW-0805">Transcription regulation</keyword>
<dbReference type="InterPro" id="IPR036390">
    <property type="entry name" value="WH_DNA-bd_sf"/>
</dbReference>
<dbReference type="CDD" id="cd07377">
    <property type="entry name" value="WHTH_GntR"/>
    <property type="match status" value="1"/>
</dbReference>
<dbReference type="PRINTS" id="PR00035">
    <property type="entry name" value="HTHGNTR"/>
</dbReference>
<keyword evidence="7" id="KW-0032">Aminotransferase</keyword>
<evidence type="ECO:0000313" key="8">
    <source>
        <dbReference type="Proteomes" id="UP000291933"/>
    </source>
</evidence>
<accession>A0A4Q9KJV5</accession>
<dbReference type="InterPro" id="IPR015422">
    <property type="entry name" value="PyrdxlP-dep_Trfase_small"/>
</dbReference>
<dbReference type="InterPro" id="IPR015424">
    <property type="entry name" value="PyrdxlP-dep_Trfase"/>
</dbReference>
<proteinExistence type="inferred from homology"/>
<sequence length="505" mass="52735">MPPPFRQLDCNSRANRGRLACMITATVSAARLTALLDGLPAGRPAYARLAEAVRSLIVDGRIELGARLPSERDLAEALGASRTTVTRAYDLLRERGFLASRRGSGSVAMLPVPGGASPSAGILRPYEEGDDEGIIDLTCAALRAPVGIEDAYQTALEVLPRYLAGAGYTTVGLPELRAALAEQYAARGLATNPDQILITSGAVIATLLAVRSLVQPGQRVLIEDPTFPNTAAALRSAGLRLTPAPVEPRGWDVDHVASVIRRGRPSVAVLIPDFHNPTGALMSDADRHVLAEAMASASTTAVVDETVCSIVLDPVAMPAPMGAHAPSAISVGSSSKSHWGGLRTGWIRTPGPVGDALIAQRVAGDGGAALLEQLVLLHLLRTDRVDADRGRLADLRLARDAAVAALRDRLPDARFVVPVGGLSLWVELPGLSAGDVALHARERGLLLAAGPWFAIGRGLGSFLRLPYVRPPAVMADAVARLAGAVEDVRRGAPTSARPGLTPLVA</sequence>
<dbReference type="CDD" id="cd00609">
    <property type="entry name" value="AAT_like"/>
    <property type="match status" value="1"/>
</dbReference>
<organism evidence="7 8">
    <name type="scientific">Propioniciclava tarda</name>
    <dbReference type="NCBI Taxonomy" id="433330"/>
    <lineage>
        <taxon>Bacteria</taxon>
        <taxon>Bacillati</taxon>
        <taxon>Actinomycetota</taxon>
        <taxon>Actinomycetes</taxon>
        <taxon>Propionibacteriales</taxon>
        <taxon>Propionibacteriaceae</taxon>
        <taxon>Propioniciclava</taxon>
    </lineage>
</organism>
<dbReference type="InterPro" id="IPR000524">
    <property type="entry name" value="Tscrpt_reg_HTH_GntR"/>
</dbReference>
<dbReference type="Gene3D" id="3.40.640.10">
    <property type="entry name" value="Type I PLP-dependent aspartate aminotransferase-like (Major domain)"/>
    <property type="match status" value="1"/>
</dbReference>
<reference evidence="7 8" key="1">
    <citation type="submission" date="2019-01" db="EMBL/GenBank/DDBJ databases">
        <title>Lactibacter flavus gen. nov., sp. nov., a novel bacterium of the family Propionibacteriaceae isolated from raw milk and dairy products.</title>
        <authorList>
            <person name="Huptas C."/>
            <person name="Wenning M."/>
            <person name="Breitenwieser F."/>
            <person name="Doll E."/>
            <person name="Von Neubeck M."/>
            <person name="Busse H.-J."/>
            <person name="Scherer S."/>
        </authorList>
    </citation>
    <scope>NUCLEOTIDE SEQUENCE [LARGE SCALE GENOMIC DNA]</scope>
    <source>
        <strain evidence="7 8">DSM 22130</strain>
    </source>
</reference>
<dbReference type="InterPro" id="IPR004839">
    <property type="entry name" value="Aminotransferase_I/II_large"/>
</dbReference>
<dbReference type="PROSITE" id="PS50949">
    <property type="entry name" value="HTH_GNTR"/>
    <property type="match status" value="1"/>
</dbReference>
<dbReference type="PANTHER" id="PTHR46577:SF1">
    <property type="entry name" value="HTH-TYPE TRANSCRIPTIONAL REGULATORY PROTEIN GABR"/>
    <property type="match status" value="1"/>
</dbReference>
<dbReference type="GO" id="GO:0030170">
    <property type="term" value="F:pyridoxal phosphate binding"/>
    <property type="evidence" value="ECO:0007669"/>
    <property type="project" value="InterPro"/>
</dbReference>
<dbReference type="Pfam" id="PF00155">
    <property type="entry name" value="Aminotran_1_2"/>
    <property type="match status" value="1"/>
</dbReference>
<dbReference type="GO" id="GO:0008483">
    <property type="term" value="F:transaminase activity"/>
    <property type="evidence" value="ECO:0007669"/>
    <property type="project" value="UniProtKB-KW"/>
</dbReference>
<keyword evidence="7" id="KW-0808">Transferase</keyword>
<dbReference type="Gene3D" id="1.10.10.10">
    <property type="entry name" value="Winged helix-like DNA-binding domain superfamily/Winged helix DNA-binding domain"/>
    <property type="match status" value="1"/>
</dbReference>
<feature type="domain" description="HTH gntR-type" evidence="6">
    <location>
        <begin position="43"/>
        <end position="111"/>
    </location>
</feature>
<dbReference type="SUPFAM" id="SSF53383">
    <property type="entry name" value="PLP-dependent transferases"/>
    <property type="match status" value="1"/>
</dbReference>
<gene>
    <name evidence="7" type="ORF">ET996_09330</name>
</gene>
<dbReference type="SUPFAM" id="SSF46785">
    <property type="entry name" value="Winged helix' DNA-binding domain"/>
    <property type="match status" value="1"/>
</dbReference>
<dbReference type="GO" id="GO:0003677">
    <property type="term" value="F:DNA binding"/>
    <property type="evidence" value="ECO:0007669"/>
    <property type="project" value="UniProtKB-KW"/>
</dbReference>
<dbReference type="OrthoDB" id="199743at2"/>
<evidence type="ECO:0000256" key="1">
    <source>
        <dbReference type="ARBA" id="ARBA00005384"/>
    </source>
</evidence>
<evidence type="ECO:0000313" key="7">
    <source>
        <dbReference type="EMBL" id="TBT94594.1"/>
    </source>
</evidence>
<evidence type="ECO:0000256" key="2">
    <source>
        <dbReference type="ARBA" id="ARBA00022898"/>
    </source>
</evidence>
<keyword evidence="8" id="KW-1185">Reference proteome</keyword>
<keyword evidence="2" id="KW-0663">Pyridoxal phosphate</keyword>
<dbReference type="SMART" id="SM00345">
    <property type="entry name" value="HTH_GNTR"/>
    <property type="match status" value="1"/>
</dbReference>
<evidence type="ECO:0000256" key="3">
    <source>
        <dbReference type="ARBA" id="ARBA00023015"/>
    </source>
</evidence>
<protein>
    <submittedName>
        <fullName evidence="7">PLP-dependent aminotransferase family protein</fullName>
    </submittedName>
</protein>
<dbReference type="Pfam" id="PF00392">
    <property type="entry name" value="GntR"/>
    <property type="match status" value="1"/>
</dbReference>